<reference evidence="2" key="1">
    <citation type="journal article" date="2022" name="Toxins">
        <title>Genomic Analysis of Sphingopyxis sp. USTB-05 for Biodegrading Cyanobacterial Hepatotoxins.</title>
        <authorList>
            <person name="Liu C."/>
            <person name="Xu Q."/>
            <person name="Zhao Z."/>
            <person name="Zhang H."/>
            <person name="Liu X."/>
            <person name="Yin C."/>
            <person name="Liu Y."/>
            <person name="Yan H."/>
        </authorList>
    </citation>
    <scope>NUCLEOTIDE SEQUENCE</scope>
    <source>
        <strain evidence="2">NBD5</strain>
    </source>
</reference>
<feature type="transmembrane region" description="Helical" evidence="1">
    <location>
        <begin position="103"/>
        <end position="123"/>
    </location>
</feature>
<evidence type="ECO:0000313" key="3">
    <source>
        <dbReference type="Proteomes" id="UP001056937"/>
    </source>
</evidence>
<sequence length="126" mass="13004">MRDLALGVALVAALMIIVIGILYLATPRSAARSFGLPLPEPGPHIPWWLRLKGVRDCASGLAVLALLAAAPSTQLGLVLLIFALIPIGDMTVILAARGSRAHAFGMHGATALLMLAAAVPLALGRI</sequence>
<feature type="transmembrane region" description="Helical" evidence="1">
    <location>
        <begin position="6"/>
        <end position="25"/>
    </location>
</feature>
<keyword evidence="3" id="KW-1185">Reference proteome</keyword>
<dbReference type="EMBL" id="CP084931">
    <property type="protein sequence ID" value="USI74967.1"/>
    <property type="molecule type" value="Genomic_DNA"/>
</dbReference>
<protein>
    <submittedName>
        <fullName evidence="2">DUF4267 domain-containing protein</fullName>
    </submittedName>
</protein>
<dbReference type="Proteomes" id="UP001056937">
    <property type="component" value="Chromosome 2"/>
</dbReference>
<dbReference type="RefSeq" id="WP_252168781.1">
    <property type="nucleotide sequence ID" value="NZ_CP084931.1"/>
</dbReference>
<proteinExistence type="predicted"/>
<name>A0ABY4XDI7_9SPHN</name>
<evidence type="ECO:0000256" key="1">
    <source>
        <dbReference type="SAM" id="Phobius"/>
    </source>
</evidence>
<accession>A0ABY4XDI7</accession>
<keyword evidence="1" id="KW-1133">Transmembrane helix</keyword>
<gene>
    <name evidence="2" type="ORF">LHA26_17520</name>
</gene>
<keyword evidence="1" id="KW-0812">Transmembrane</keyword>
<evidence type="ECO:0000313" key="2">
    <source>
        <dbReference type="EMBL" id="USI74967.1"/>
    </source>
</evidence>
<organism evidence="2 3">
    <name type="scientific">Sphingomonas morindae</name>
    <dbReference type="NCBI Taxonomy" id="1541170"/>
    <lineage>
        <taxon>Bacteria</taxon>
        <taxon>Pseudomonadati</taxon>
        <taxon>Pseudomonadota</taxon>
        <taxon>Alphaproteobacteria</taxon>
        <taxon>Sphingomonadales</taxon>
        <taxon>Sphingomonadaceae</taxon>
        <taxon>Sphingomonas</taxon>
    </lineage>
</organism>
<keyword evidence="1" id="KW-0472">Membrane</keyword>
<dbReference type="Pfam" id="PF14087">
    <property type="entry name" value="DUF4267"/>
    <property type="match status" value="1"/>
</dbReference>
<dbReference type="InterPro" id="IPR025363">
    <property type="entry name" value="DUF4267"/>
</dbReference>